<evidence type="ECO:0000259" key="8">
    <source>
        <dbReference type="Pfam" id="PF00662"/>
    </source>
</evidence>
<feature type="transmembrane region" description="Helical" evidence="6">
    <location>
        <begin position="623"/>
        <end position="641"/>
    </location>
</feature>
<feature type="transmembrane region" description="Helical" evidence="6">
    <location>
        <begin position="80"/>
        <end position="98"/>
    </location>
</feature>
<feature type="transmembrane region" description="Helical" evidence="6">
    <location>
        <begin position="333"/>
        <end position="351"/>
    </location>
</feature>
<sequence>MGEVAAIWILVILLLPLVGGLVTYLSGKRSAGKVLTSVFAAVLIAAVYAYVQVPSGTSLEVSWIPLGEITFSVGLWYDKLSGIMVLVVAIVALLVAIFSQEYMKHDESRARYFALLGLFAFSMYGIVLSSNLLLTFVFWELVGFSSYLLIGFWFSQEKPPISSFKAFVMNKVGDAGFLLGIFILYAYFDTLNIQELLAKTDLLPSIPAAMLTMAGIGLFLAAVGKSAQFPLQTWLPDAMTGPTPVSALIHAATMVAAGVYLLVRVFPLLSSDVLQIIGVIGGITAFTGAFAAFAQNDIKKILAYSTVSQLGYMVIAVGAGYPMAAFFHLVTHAFFKAGLFLCSGSIIHYYHETKEHGFDGQDIRNMGGLKKVLPTTFRVFTICTLSLAGIPLFSGFLSKELILGAVLSSDLPGVVVVFAFVSVFMTACYMARLYFKVFYGETEEGLFQENIRVKVPLLILAALSFWLVFAWNPFGAHGWLTDQLSTLIVNTEMAHYTWLPVVSFVLAASGIMVAFFYVRKGQLLGLVGGTKKVFYSLSSENFYLDHFHRKVMAVGTMKTGAVLFFWDKKILDRALDLLAKGEVVFAHFVGLIDKHVVDGLVKFSAWLTRFAGDRTRSFQGGNVQMYFVWALFGLIVIVYFLI</sequence>
<feature type="transmembrane region" description="Helical" evidence="6">
    <location>
        <begin position="6"/>
        <end position="27"/>
    </location>
</feature>
<evidence type="ECO:0000256" key="6">
    <source>
        <dbReference type="SAM" id="Phobius"/>
    </source>
</evidence>
<evidence type="ECO:0000256" key="4">
    <source>
        <dbReference type="ARBA" id="ARBA00023136"/>
    </source>
</evidence>
<dbReference type="RefSeq" id="WP_264138098.1">
    <property type="nucleotide sequence ID" value="NZ_JAOYOD010000001.1"/>
</dbReference>
<feature type="transmembrane region" description="Helical" evidence="6">
    <location>
        <begin position="208"/>
        <end position="224"/>
    </location>
</feature>
<dbReference type="PANTHER" id="PTHR42829:SF2">
    <property type="entry name" value="NADH-UBIQUINONE OXIDOREDUCTASE CHAIN 5"/>
    <property type="match status" value="1"/>
</dbReference>
<dbReference type="InterPro" id="IPR003945">
    <property type="entry name" value="NU5C-like"/>
</dbReference>
<dbReference type="EMBL" id="JAOYOD010000001">
    <property type="protein sequence ID" value="MCV9387274.1"/>
    <property type="molecule type" value="Genomic_DNA"/>
</dbReference>
<feature type="transmembrane region" description="Helical" evidence="6">
    <location>
        <begin position="245"/>
        <end position="267"/>
    </location>
</feature>
<feature type="transmembrane region" description="Helical" evidence="6">
    <location>
        <begin position="413"/>
        <end position="435"/>
    </location>
</feature>
<dbReference type="InterPro" id="IPR001516">
    <property type="entry name" value="Proton_antipo_N"/>
</dbReference>
<comment type="subcellular location">
    <subcellularLocation>
        <location evidence="1">Endomembrane system</location>
        <topology evidence="1">Multi-pass membrane protein</topology>
    </subcellularLocation>
    <subcellularLocation>
        <location evidence="5">Membrane</location>
        <topology evidence="5">Multi-pass membrane protein</topology>
    </subcellularLocation>
</comment>
<feature type="transmembrane region" description="Helical" evidence="6">
    <location>
        <begin position="110"/>
        <end position="127"/>
    </location>
</feature>
<proteinExistence type="predicted"/>
<dbReference type="EC" id="1.6.5.-" evidence="9"/>
<feature type="transmembrane region" description="Helical" evidence="6">
    <location>
        <begin position="496"/>
        <end position="518"/>
    </location>
</feature>
<dbReference type="PRINTS" id="PR01434">
    <property type="entry name" value="NADHDHGNASE5"/>
</dbReference>
<dbReference type="InterPro" id="IPR001750">
    <property type="entry name" value="ND/Mrp_TM"/>
</dbReference>
<feature type="transmembrane region" description="Helical" evidence="6">
    <location>
        <begin position="133"/>
        <end position="154"/>
    </location>
</feature>
<feature type="domain" description="NADH-Ubiquinone oxidoreductase (complex I) chain 5 N-terminal" evidence="8">
    <location>
        <begin position="63"/>
        <end position="113"/>
    </location>
</feature>
<accession>A0ABT3CUN2</accession>
<reference evidence="9 10" key="1">
    <citation type="submission" date="2022-10" db="EMBL/GenBank/DDBJ databases">
        <title>Comparative genomics and taxonomic characterization of three novel marine species of genus Reichenbachiella exhibiting antioxidant and polysaccharide degradation activities.</title>
        <authorList>
            <person name="Muhammad N."/>
            <person name="Lee Y.-J."/>
            <person name="Ko J."/>
            <person name="Kim S.-G."/>
        </authorList>
    </citation>
    <scope>NUCLEOTIDE SEQUENCE [LARGE SCALE GENOMIC DNA]</scope>
    <source>
        <strain evidence="9 10">ABR2-5</strain>
    </source>
</reference>
<gene>
    <name evidence="9" type="ORF">N7U62_11410</name>
</gene>
<dbReference type="NCBIfam" id="TIGR01974">
    <property type="entry name" value="NDH_I_L"/>
    <property type="match status" value="1"/>
</dbReference>
<keyword evidence="3 6" id="KW-1133">Transmembrane helix</keyword>
<feature type="transmembrane region" description="Helical" evidence="6">
    <location>
        <begin position="273"/>
        <end position="294"/>
    </location>
</feature>
<evidence type="ECO:0000256" key="1">
    <source>
        <dbReference type="ARBA" id="ARBA00004127"/>
    </source>
</evidence>
<feature type="domain" description="NADH:quinone oxidoreductase/Mrp antiporter transmembrane" evidence="7">
    <location>
        <begin position="129"/>
        <end position="424"/>
    </location>
</feature>
<keyword evidence="4 6" id="KW-0472">Membrane</keyword>
<dbReference type="Pfam" id="PF00662">
    <property type="entry name" value="Proton_antipo_N"/>
    <property type="match status" value="1"/>
</dbReference>
<dbReference type="Pfam" id="PF00361">
    <property type="entry name" value="Proton_antipo_M"/>
    <property type="match status" value="1"/>
</dbReference>
<dbReference type="GO" id="GO:0016491">
    <property type="term" value="F:oxidoreductase activity"/>
    <property type="evidence" value="ECO:0007669"/>
    <property type="project" value="UniProtKB-KW"/>
</dbReference>
<dbReference type="PRINTS" id="PR01435">
    <property type="entry name" value="NPOXDRDTASE5"/>
</dbReference>
<evidence type="ECO:0000256" key="5">
    <source>
        <dbReference type="RuleBase" id="RU000320"/>
    </source>
</evidence>
<organism evidence="9 10">
    <name type="scientific">Reichenbachiella ulvae</name>
    <dbReference type="NCBI Taxonomy" id="2980104"/>
    <lineage>
        <taxon>Bacteria</taxon>
        <taxon>Pseudomonadati</taxon>
        <taxon>Bacteroidota</taxon>
        <taxon>Cytophagia</taxon>
        <taxon>Cytophagales</taxon>
        <taxon>Reichenbachiellaceae</taxon>
        <taxon>Reichenbachiella</taxon>
    </lineage>
</organism>
<evidence type="ECO:0000256" key="2">
    <source>
        <dbReference type="ARBA" id="ARBA00022692"/>
    </source>
</evidence>
<comment type="caution">
    <text evidence="9">The sequence shown here is derived from an EMBL/GenBank/DDBJ whole genome shotgun (WGS) entry which is preliminary data.</text>
</comment>
<feature type="transmembrane region" description="Helical" evidence="6">
    <location>
        <begin position="455"/>
        <end position="476"/>
    </location>
</feature>
<evidence type="ECO:0000313" key="10">
    <source>
        <dbReference type="Proteomes" id="UP001300692"/>
    </source>
</evidence>
<feature type="transmembrane region" description="Helical" evidence="6">
    <location>
        <begin position="372"/>
        <end position="393"/>
    </location>
</feature>
<dbReference type="InterPro" id="IPR018393">
    <property type="entry name" value="NADHpl_OxRdtase_5_subgr"/>
</dbReference>
<keyword evidence="9" id="KW-0560">Oxidoreductase</keyword>
<evidence type="ECO:0000313" key="9">
    <source>
        <dbReference type="EMBL" id="MCV9387274.1"/>
    </source>
</evidence>
<feature type="transmembrane region" description="Helical" evidence="6">
    <location>
        <begin position="166"/>
        <end position="188"/>
    </location>
</feature>
<dbReference type="Gene3D" id="1.20.5.2700">
    <property type="match status" value="1"/>
</dbReference>
<evidence type="ECO:0000259" key="7">
    <source>
        <dbReference type="Pfam" id="PF00361"/>
    </source>
</evidence>
<keyword evidence="2 5" id="KW-0812">Transmembrane</keyword>
<dbReference type="Proteomes" id="UP001300692">
    <property type="component" value="Unassembled WGS sequence"/>
</dbReference>
<evidence type="ECO:0000256" key="3">
    <source>
        <dbReference type="ARBA" id="ARBA00022989"/>
    </source>
</evidence>
<keyword evidence="10" id="KW-1185">Reference proteome</keyword>
<dbReference type="PANTHER" id="PTHR42829">
    <property type="entry name" value="NADH-UBIQUINONE OXIDOREDUCTASE CHAIN 5"/>
    <property type="match status" value="1"/>
</dbReference>
<protein>
    <submittedName>
        <fullName evidence="9">NADH-quinone oxidoreductase subunit L</fullName>
        <ecNumber evidence="9">1.6.5.-</ecNumber>
    </submittedName>
</protein>
<feature type="transmembrane region" description="Helical" evidence="6">
    <location>
        <begin position="301"/>
        <end position="321"/>
    </location>
</feature>
<feature type="transmembrane region" description="Helical" evidence="6">
    <location>
        <begin position="34"/>
        <end position="51"/>
    </location>
</feature>
<name>A0ABT3CUN2_9BACT</name>